<evidence type="ECO:0000313" key="1">
    <source>
        <dbReference type="EMBL" id="AZK48375.1"/>
    </source>
</evidence>
<evidence type="ECO:0008006" key="3">
    <source>
        <dbReference type="Google" id="ProtNLM"/>
    </source>
</evidence>
<dbReference type="AlphaFoldDB" id="A0A3Q8SDU1"/>
<protein>
    <recommendedName>
        <fullName evidence="3">Adhesin domain-containing protein</fullName>
    </recommendedName>
</protein>
<organism evidence="1 2">
    <name type="scientific">Paenibacillus lentus</name>
    <dbReference type="NCBI Taxonomy" id="1338368"/>
    <lineage>
        <taxon>Bacteria</taxon>
        <taxon>Bacillati</taxon>
        <taxon>Bacillota</taxon>
        <taxon>Bacilli</taxon>
        <taxon>Bacillales</taxon>
        <taxon>Paenibacillaceae</taxon>
        <taxon>Paenibacillus</taxon>
    </lineage>
</organism>
<dbReference type="OrthoDB" id="2652108at2"/>
<dbReference type="RefSeq" id="WP_125084532.1">
    <property type="nucleotide sequence ID" value="NZ_CP034248.1"/>
</dbReference>
<proteinExistence type="predicted"/>
<sequence>MWINSDEKCAYDREIIEQTTTGNVSVHIANMNKESLLNVKTEVGNIELNLDDAIQCRFVTKSEVGGIVGASEGTSKINGGGGEVTLQSEIGMIVGSSVD</sequence>
<keyword evidence="2" id="KW-1185">Reference proteome</keyword>
<dbReference type="EMBL" id="CP034248">
    <property type="protein sequence ID" value="AZK48375.1"/>
    <property type="molecule type" value="Genomic_DNA"/>
</dbReference>
<accession>A0A3Q8SDU1</accession>
<gene>
    <name evidence="1" type="ORF">EIM92_21180</name>
</gene>
<evidence type="ECO:0000313" key="2">
    <source>
        <dbReference type="Proteomes" id="UP000273145"/>
    </source>
</evidence>
<dbReference type="KEGG" id="plen:EIM92_21180"/>
<reference evidence="1 2" key="1">
    <citation type="submission" date="2018-11" db="EMBL/GenBank/DDBJ databases">
        <title>Genome sequencing of Paenibacillus lentus DSM25539(T).</title>
        <authorList>
            <person name="Kook J.-K."/>
            <person name="Park S.-N."/>
            <person name="Lim Y.K."/>
        </authorList>
    </citation>
    <scope>NUCLEOTIDE SEQUENCE [LARGE SCALE GENOMIC DNA]</scope>
    <source>
        <strain evidence="1 2">DSM 25539</strain>
    </source>
</reference>
<name>A0A3Q8SDU1_9BACL</name>
<dbReference type="Proteomes" id="UP000273145">
    <property type="component" value="Chromosome"/>
</dbReference>